<dbReference type="CDD" id="cd22656">
    <property type="entry name" value="ClyA_Cry6Aa-like"/>
    <property type="match status" value="1"/>
</dbReference>
<proteinExistence type="predicted"/>
<protein>
    <submittedName>
        <fullName evidence="2">Uncharacterized protein</fullName>
    </submittedName>
</protein>
<evidence type="ECO:0000313" key="3">
    <source>
        <dbReference type="Proteomes" id="UP000248806"/>
    </source>
</evidence>
<comment type="caution">
    <text evidence="2">The sequence shown here is derived from an EMBL/GenBank/DDBJ whole genome shotgun (WGS) entry which is preliminary data.</text>
</comment>
<dbReference type="Proteomes" id="UP000248806">
    <property type="component" value="Unassembled WGS sequence"/>
</dbReference>
<dbReference type="RefSeq" id="WP_111324684.1">
    <property type="nucleotide sequence ID" value="NZ_BIFX01000002.1"/>
</dbReference>
<evidence type="ECO:0000256" key="1">
    <source>
        <dbReference type="SAM" id="Coils"/>
    </source>
</evidence>
<gene>
    <name evidence="2" type="ORF">EI42_04352</name>
</gene>
<feature type="coiled-coil region" evidence="1">
    <location>
        <begin position="177"/>
        <end position="215"/>
    </location>
</feature>
<sequence>MAQTKTQTQTKKEILGPSVDYLPLQEGKFTNLLIYLYEGRSLPNTAKLLADFLGISEAEVNSKHNLLLGTYQGINTHCSDFLKPKEGTYDKSVFLAGDIVAYGNDAKDYYGGILDIIQEWKDGKKKEDDAKSEIKEILDDRRKEAEKFKNAAEGVYNGVQAFLSVTQKDQGALVRRESEYKTELAKQSRELEKLNKEVEKAQKELEAENQKALETLKPSFWKGLQLVGSGTIGALAYTQQVKNAIDKLKACRANLEKAQSEKNSVFRALTISGAVDASITQVNSLIGKALKELEAMAGIWSTLCKDFDTLLNTLNSKGVKEISKILTKLAVQSAIRQWEALRDKAKAYRDDAYSSGVTWYPTIDALLKAVG</sequence>
<name>A0A326U2N3_THEHA</name>
<dbReference type="SUPFAM" id="SSF58100">
    <property type="entry name" value="Bacterial hemolysins"/>
    <property type="match status" value="1"/>
</dbReference>
<accession>A0A326U2N3</accession>
<evidence type="ECO:0000313" key="2">
    <source>
        <dbReference type="EMBL" id="PZW25300.1"/>
    </source>
</evidence>
<dbReference type="AlphaFoldDB" id="A0A326U2N3"/>
<dbReference type="Gene3D" id="1.20.1170.10">
    <property type="match status" value="1"/>
</dbReference>
<keyword evidence="1" id="KW-0175">Coiled coil</keyword>
<reference evidence="2 3" key="1">
    <citation type="submission" date="2018-06" db="EMBL/GenBank/DDBJ databases">
        <title>Genomic Encyclopedia of Archaeal and Bacterial Type Strains, Phase II (KMG-II): from individual species to whole genera.</title>
        <authorList>
            <person name="Goeker M."/>
        </authorList>
    </citation>
    <scope>NUCLEOTIDE SEQUENCE [LARGE SCALE GENOMIC DNA]</scope>
    <source>
        <strain evidence="2 3">ATCC BAA-1881</strain>
    </source>
</reference>
<keyword evidence="3" id="KW-1185">Reference proteome</keyword>
<dbReference type="EMBL" id="QKUF01000019">
    <property type="protein sequence ID" value="PZW25300.1"/>
    <property type="molecule type" value="Genomic_DNA"/>
</dbReference>
<organism evidence="2 3">
    <name type="scientific">Thermosporothrix hazakensis</name>
    <dbReference type="NCBI Taxonomy" id="644383"/>
    <lineage>
        <taxon>Bacteria</taxon>
        <taxon>Bacillati</taxon>
        <taxon>Chloroflexota</taxon>
        <taxon>Ktedonobacteria</taxon>
        <taxon>Ktedonobacterales</taxon>
        <taxon>Thermosporotrichaceae</taxon>
        <taxon>Thermosporothrix</taxon>
    </lineage>
</organism>